<keyword evidence="5" id="KW-0396">Initiation factor</keyword>
<dbReference type="InterPro" id="IPR036877">
    <property type="entry name" value="SUI1_dom_sf"/>
</dbReference>
<keyword evidence="2" id="KW-0810">Translation regulation</keyword>
<evidence type="ECO:0000313" key="6">
    <source>
        <dbReference type="Proteomes" id="UP000595610"/>
    </source>
</evidence>
<evidence type="ECO:0000256" key="1">
    <source>
        <dbReference type="ARBA" id="ARBA00005422"/>
    </source>
</evidence>
<accession>A0A7T4N5P4</accession>
<dbReference type="GO" id="GO:0006417">
    <property type="term" value="P:regulation of translation"/>
    <property type="evidence" value="ECO:0007669"/>
    <property type="project" value="UniProtKB-KW"/>
</dbReference>
<sequence>MKTSSKGGLVYSTEGGRMCPECRQPLAACACKTVAKSQPVGDGAVRVTRETKGRGGKSVTVVKGLALDPLALALLGKQLRTACGSGGTVKDGVIEVQGDHCERIIETLKKHGHNAKRAGG</sequence>
<evidence type="ECO:0000259" key="4">
    <source>
        <dbReference type="PROSITE" id="PS50296"/>
    </source>
</evidence>
<organism evidence="5 6">
    <name type="scientific">Paraburkholderia ginsengisoli</name>
    <dbReference type="NCBI Taxonomy" id="311231"/>
    <lineage>
        <taxon>Bacteria</taxon>
        <taxon>Pseudomonadati</taxon>
        <taxon>Pseudomonadota</taxon>
        <taxon>Betaproteobacteria</taxon>
        <taxon>Burkholderiales</taxon>
        <taxon>Burkholderiaceae</taxon>
        <taxon>Paraburkholderia</taxon>
    </lineage>
</organism>
<dbReference type="KEGG" id="pgis:I6I06_23100"/>
<keyword evidence="6" id="KW-1185">Reference proteome</keyword>
<dbReference type="GO" id="GO:0001731">
    <property type="term" value="P:formation of translation preinitiation complex"/>
    <property type="evidence" value="ECO:0007669"/>
    <property type="project" value="TreeGrafter"/>
</dbReference>
<dbReference type="NCBIfam" id="NF005297">
    <property type="entry name" value="PRK06824.1"/>
    <property type="match status" value="1"/>
</dbReference>
<dbReference type="GO" id="GO:0003729">
    <property type="term" value="F:mRNA binding"/>
    <property type="evidence" value="ECO:0007669"/>
    <property type="project" value="TreeGrafter"/>
</dbReference>
<dbReference type="GO" id="GO:0002188">
    <property type="term" value="P:translation reinitiation"/>
    <property type="evidence" value="ECO:0007669"/>
    <property type="project" value="TreeGrafter"/>
</dbReference>
<evidence type="ECO:0000256" key="3">
    <source>
        <dbReference type="ARBA" id="ARBA00022917"/>
    </source>
</evidence>
<dbReference type="PIRSF" id="PIRSF037511">
    <property type="entry name" value="Transl_init_SUI1_pro"/>
    <property type="match status" value="1"/>
</dbReference>
<dbReference type="RefSeq" id="WP_042325440.1">
    <property type="nucleotide sequence ID" value="NZ_CP066076.1"/>
</dbReference>
<dbReference type="Gene3D" id="3.30.780.10">
    <property type="entry name" value="SUI1-like domain"/>
    <property type="match status" value="1"/>
</dbReference>
<dbReference type="PANTHER" id="PTHR12789">
    <property type="entry name" value="DENSITY-REGULATED PROTEIN HOMOLOG"/>
    <property type="match status" value="1"/>
</dbReference>
<dbReference type="Pfam" id="PF01253">
    <property type="entry name" value="SUI1"/>
    <property type="match status" value="1"/>
</dbReference>
<keyword evidence="3" id="KW-0648">Protein biosynthesis</keyword>
<dbReference type="PANTHER" id="PTHR12789:SF0">
    <property type="entry name" value="DENSITY-REGULATED PROTEIN"/>
    <property type="match status" value="1"/>
</dbReference>
<dbReference type="InterPro" id="IPR001950">
    <property type="entry name" value="SUI1"/>
</dbReference>
<dbReference type="AlphaFoldDB" id="A0A7T4N5P4"/>
<protein>
    <submittedName>
        <fullName evidence="5">Translation initiation factor Sui1</fullName>
    </submittedName>
</protein>
<dbReference type="EMBL" id="CP066076">
    <property type="protein sequence ID" value="QQC65706.1"/>
    <property type="molecule type" value="Genomic_DNA"/>
</dbReference>
<dbReference type="CDD" id="cd11567">
    <property type="entry name" value="YciH_like"/>
    <property type="match status" value="1"/>
</dbReference>
<dbReference type="PROSITE" id="PS50296">
    <property type="entry name" value="SUI1"/>
    <property type="match status" value="1"/>
</dbReference>
<name>A0A7T4N5P4_9BURK</name>
<dbReference type="InterPro" id="IPR005872">
    <property type="entry name" value="SUI1_arc_bac"/>
</dbReference>
<dbReference type="GO" id="GO:0003743">
    <property type="term" value="F:translation initiation factor activity"/>
    <property type="evidence" value="ECO:0007669"/>
    <property type="project" value="UniProtKB-KW"/>
</dbReference>
<comment type="similarity">
    <text evidence="1">Belongs to the SUI1 family.</text>
</comment>
<evidence type="ECO:0000256" key="2">
    <source>
        <dbReference type="ARBA" id="ARBA00022845"/>
    </source>
</evidence>
<gene>
    <name evidence="5" type="ORF">I6I06_23100</name>
</gene>
<dbReference type="NCBIfam" id="TIGR01158">
    <property type="entry name" value="SUI1_rel"/>
    <property type="match status" value="1"/>
</dbReference>
<dbReference type="Proteomes" id="UP000595610">
    <property type="component" value="Chromosome 2"/>
</dbReference>
<evidence type="ECO:0000313" key="5">
    <source>
        <dbReference type="EMBL" id="QQC65706.1"/>
    </source>
</evidence>
<dbReference type="InterPro" id="IPR050318">
    <property type="entry name" value="DENR/SUI1_TIF"/>
</dbReference>
<dbReference type="SUPFAM" id="SSF55159">
    <property type="entry name" value="eIF1-like"/>
    <property type="match status" value="1"/>
</dbReference>
<proteinExistence type="inferred from homology"/>
<reference evidence="5 6" key="1">
    <citation type="submission" date="2020-12" db="EMBL/GenBank/DDBJ databases">
        <title>FDA dAtabase for Regulatory Grade micrObial Sequences (FDA-ARGOS): Supporting development and validation of Infectious Disease Dx tests.</title>
        <authorList>
            <person name="Nelson B."/>
            <person name="Plummer A."/>
            <person name="Tallon L."/>
            <person name="Sadzewicz L."/>
            <person name="Zhao X."/>
            <person name="Boylan J."/>
            <person name="Ott S."/>
            <person name="Bowen H."/>
            <person name="Vavikolanu K."/>
            <person name="Mehta A."/>
            <person name="Aluvathingal J."/>
            <person name="Nadendla S."/>
            <person name="Myers T."/>
            <person name="Yan Y."/>
            <person name="Sichtig H."/>
        </authorList>
    </citation>
    <scope>NUCLEOTIDE SEQUENCE [LARGE SCALE GENOMIC DNA]</scope>
    <source>
        <strain evidence="5 6">FDAARGOS_1049</strain>
    </source>
</reference>
<feature type="domain" description="SUI1" evidence="4">
    <location>
        <begin position="46"/>
        <end position="112"/>
    </location>
</feature>